<sequence>MIELKLPQMCRCHVSASQMLKLQVYTSYPGPFPLRSNSKISFRTPPIRLMGGKLSNKFQGPTSRHESMSILVGISRVGFHAAPLFL</sequence>
<evidence type="ECO:0000313" key="2">
    <source>
        <dbReference type="Proteomes" id="UP000234681"/>
    </source>
</evidence>
<proteinExistence type="predicted"/>
<dbReference type="Proteomes" id="UP000234681">
    <property type="component" value="Chromosome 11"/>
</dbReference>
<dbReference type="AlphaFoldDB" id="A6JLB3"/>
<gene>
    <name evidence="1" type="ORF">rCG_58756</name>
</gene>
<evidence type="ECO:0000313" key="1">
    <source>
        <dbReference type="EMBL" id="EDM10678.1"/>
    </source>
</evidence>
<protein>
    <submittedName>
        <fullName evidence="1">RCG58756</fullName>
    </submittedName>
</protein>
<organism evidence="1 2">
    <name type="scientific">Rattus norvegicus</name>
    <name type="common">Rat</name>
    <dbReference type="NCBI Taxonomy" id="10116"/>
    <lineage>
        <taxon>Eukaryota</taxon>
        <taxon>Metazoa</taxon>
        <taxon>Chordata</taxon>
        <taxon>Craniata</taxon>
        <taxon>Vertebrata</taxon>
        <taxon>Euteleostomi</taxon>
        <taxon>Mammalia</taxon>
        <taxon>Eutheria</taxon>
        <taxon>Euarchontoglires</taxon>
        <taxon>Glires</taxon>
        <taxon>Rodentia</taxon>
        <taxon>Myomorpha</taxon>
        <taxon>Muroidea</taxon>
        <taxon>Muridae</taxon>
        <taxon>Murinae</taxon>
        <taxon>Rattus</taxon>
    </lineage>
</organism>
<reference evidence="2" key="1">
    <citation type="submission" date="2005-09" db="EMBL/GenBank/DDBJ databases">
        <authorList>
            <person name="Mural R.J."/>
            <person name="Li P.W."/>
            <person name="Adams M.D."/>
            <person name="Amanatides P.G."/>
            <person name="Baden-Tillson H."/>
            <person name="Barnstead M."/>
            <person name="Chin S.H."/>
            <person name="Dew I."/>
            <person name="Evans C.A."/>
            <person name="Ferriera S."/>
            <person name="Flanigan M."/>
            <person name="Fosler C."/>
            <person name="Glodek A."/>
            <person name="Gu Z."/>
            <person name="Holt R.A."/>
            <person name="Jennings D."/>
            <person name="Kraft C.L."/>
            <person name="Lu F."/>
            <person name="Nguyen T."/>
            <person name="Nusskern D.R."/>
            <person name="Pfannkoch C.M."/>
            <person name="Sitter C."/>
            <person name="Sutton G.G."/>
            <person name="Venter J.C."/>
            <person name="Wang Z."/>
            <person name="Woodage T."/>
            <person name="Zheng X.H."/>
            <person name="Zhong F."/>
        </authorList>
    </citation>
    <scope>NUCLEOTIDE SEQUENCE [LARGE SCALE GENOMIC DNA]</scope>
    <source>
        <strain>BN</strain>
        <strain evidence="2">Sprague-Dawley</strain>
    </source>
</reference>
<dbReference type="EMBL" id="CH473989">
    <property type="protein sequence ID" value="EDM10678.1"/>
    <property type="molecule type" value="Genomic_DNA"/>
</dbReference>
<accession>A6JLB3</accession>
<name>A6JLB3_RAT</name>